<dbReference type="InterPro" id="IPR017763">
    <property type="entry name" value="Cysteine_desulfurase_CsdE"/>
</dbReference>
<accession>A0A1X1BVS4</accession>
<evidence type="ECO:0000256" key="1">
    <source>
        <dbReference type="ARBA" id="ARBA00010282"/>
    </source>
</evidence>
<feature type="domain" description="Fe-S metabolism associated" evidence="3">
    <location>
        <begin position="22"/>
        <end position="139"/>
    </location>
</feature>
<gene>
    <name evidence="4" type="ORF">HA41_10755</name>
</gene>
<evidence type="ECO:0000313" key="5">
    <source>
        <dbReference type="Proteomes" id="UP000193933"/>
    </source>
</evidence>
<dbReference type="Proteomes" id="UP000193933">
    <property type="component" value="Unassembled WGS sequence"/>
</dbReference>
<proteinExistence type="inferred from homology"/>
<dbReference type="STRING" id="472705.GCA_001743465_04389"/>
<dbReference type="PANTHER" id="PTHR43597:SF5">
    <property type="entry name" value="SUFE-LIKE PROTEIN 2, CHLOROPLASTIC"/>
    <property type="match status" value="1"/>
</dbReference>
<dbReference type="EMBL" id="MLFN01000027">
    <property type="protein sequence ID" value="ORM52683.1"/>
    <property type="molecule type" value="Genomic_DNA"/>
</dbReference>
<dbReference type="PANTHER" id="PTHR43597">
    <property type="entry name" value="SULFUR ACCEPTOR PROTEIN CSDE"/>
    <property type="match status" value="1"/>
</dbReference>
<dbReference type="NCBIfam" id="TIGR03391">
    <property type="entry name" value="FeS_syn_CsdE"/>
    <property type="match status" value="1"/>
</dbReference>
<dbReference type="Gene3D" id="3.90.1010.10">
    <property type="match status" value="1"/>
</dbReference>
<comment type="caution">
    <text evidence="4">The sequence shown here is derived from an EMBL/GenBank/DDBJ whole genome shotgun (WGS) entry which is preliminary data.</text>
</comment>
<organism evidence="4 5">
    <name type="scientific">Pantoea conspicua</name>
    <dbReference type="NCBI Taxonomy" id="472705"/>
    <lineage>
        <taxon>Bacteria</taxon>
        <taxon>Pseudomonadati</taxon>
        <taxon>Pseudomonadota</taxon>
        <taxon>Gammaproteobacteria</taxon>
        <taxon>Enterobacterales</taxon>
        <taxon>Erwiniaceae</taxon>
        <taxon>Pantoea</taxon>
    </lineage>
</organism>
<dbReference type="InterPro" id="IPR003808">
    <property type="entry name" value="Fe-S_metab-assoc_dom"/>
</dbReference>
<dbReference type="OrthoDB" id="9799320at2"/>
<evidence type="ECO:0000313" key="4">
    <source>
        <dbReference type="EMBL" id="ORM52683.1"/>
    </source>
</evidence>
<dbReference type="AlphaFoldDB" id="A0A1X1BVS4"/>
<protein>
    <submittedName>
        <fullName evidence="4">Cysteine desulfurase, sulfur acceptor subunit CsdE</fullName>
    </submittedName>
</protein>
<dbReference type="RefSeq" id="WP_094120827.1">
    <property type="nucleotide sequence ID" value="NZ_MLFN01000027.1"/>
</dbReference>
<dbReference type="Pfam" id="PF02657">
    <property type="entry name" value="SufE"/>
    <property type="match status" value="1"/>
</dbReference>
<keyword evidence="5" id="KW-1185">Reference proteome</keyword>
<name>A0A1X1BVS4_9GAMM</name>
<dbReference type="SUPFAM" id="SSF82649">
    <property type="entry name" value="SufE/NifU"/>
    <property type="match status" value="1"/>
</dbReference>
<evidence type="ECO:0000259" key="3">
    <source>
        <dbReference type="Pfam" id="PF02657"/>
    </source>
</evidence>
<evidence type="ECO:0000256" key="2">
    <source>
        <dbReference type="PIRSR" id="PIRSR617763-1"/>
    </source>
</evidence>
<reference evidence="4 5" key="1">
    <citation type="journal article" date="2017" name="Antonie Van Leeuwenhoek">
        <title>Phylogenomic resolution of the bacterial genus Pantoea and its relationship with Erwinia and Tatumella.</title>
        <authorList>
            <person name="Palmer M."/>
            <person name="Steenkamp E.T."/>
            <person name="Coetzee M.P."/>
            <person name="Chan W.Y."/>
            <person name="van Zyl E."/>
            <person name="De Maayer P."/>
            <person name="Coutinho T.A."/>
            <person name="Blom J."/>
            <person name="Smits T.H."/>
            <person name="Duffy B."/>
            <person name="Venter S.N."/>
        </authorList>
    </citation>
    <scope>NUCLEOTIDE SEQUENCE [LARGE SCALE GENOMIC DNA]</scope>
    <source>
        <strain evidence="4 5">LMG 24534</strain>
    </source>
</reference>
<sequence length="151" mass="16720">MSSPLLAPHPFGELITVESLKETFSRFHQWEDRYRQLIQLSRQLPALPETLKKAEIELSGCENRVWLSSQLRPDGTLHFYGDSEGRIVRGLLAVLLTAVEGQTPQTLLENDPLALFDQLGLRAQLSASRSSGLQALSTAVLQSARQALDPA</sequence>
<comment type="similarity">
    <text evidence="1">Belongs to the SufE family.</text>
</comment>
<feature type="active site" description="Cysteine persulfide intermediate" evidence="2">
    <location>
        <position position="61"/>
    </location>
</feature>